<dbReference type="InterPro" id="IPR000999">
    <property type="entry name" value="RNase_III_dom"/>
</dbReference>
<dbReference type="InterPro" id="IPR036389">
    <property type="entry name" value="RNase_III_sf"/>
</dbReference>
<feature type="compositionally biased region" description="Polar residues" evidence="8">
    <location>
        <begin position="997"/>
        <end position="1008"/>
    </location>
</feature>
<dbReference type="SUPFAM" id="SSF69065">
    <property type="entry name" value="RNase III domain-like"/>
    <property type="match status" value="2"/>
</dbReference>
<dbReference type="SMART" id="SM00535">
    <property type="entry name" value="RIBOc"/>
    <property type="match status" value="2"/>
</dbReference>
<evidence type="ECO:0000313" key="12">
    <source>
        <dbReference type="Proteomes" id="UP000317494"/>
    </source>
</evidence>
<dbReference type="Gene3D" id="3.30.160.20">
    <property type="match status" value="1"/>
</dbReference>
<dbReference type="PANTHER" id="PTHR14950:SF37">
    <property type="entry name" value="ENDORIBONUCLEASE DICER"/>
    <property type="match status" value="1"/>
</dbReference>
<dbReference type="STRING" id="286115.A0A507CI07"/>
<evidence type="ECO:0000259" key="9">
    <source>
        <dbReference type="PROSITE" id="PS50137"/>
    </source>
</evidence>
<comment type="cofactor">
    <cofactor evidence="1">
        <name>Mn(2+)</name>
        <dbReference type="ChEBI" id="CHEBI:29035"/>
    </cofactor>
</comment>
<feature type="domain" description="RNase III" evidence="10">
    <location>
        <begin position="478"/>
        <end position="629"/>
    </location>
</feature>
<dbReference type="EMBL" id="QEAN01000365">
    <property type="protein sequence ID" value="TPX39128.1"/>
    <property type="molecule type" value="Genomic_DNA"/>
</dbReference>
<feature type="domain" description="DRBM" evidence="9">
    <location>
        <begin position="861"/>
        <end position="929"/>
    </location>
</feature>
<feature type="domain" description="RNase III" evidence="10">
    <location>
        <begin position="673"/>
        <end position="831"/>
    </location>
</feature>
<keyword evidence="3" id="KW-0479">Metal-binding</keyword>
<feature type="compositionally biased region" description="Pro residues" evidence="8">
    <location>
        <begin position="1032"/>
        <end position="1044"/>
    </location>
</feature>
<feature type="compositionally biased region" description="Pro residues" evidence="8">
    <location>
        <begin position="1165"/>
        <end position="1184"/>
    </location>
</feature>
<dbReference type="Pfam" id="PF00636">
    <property type="entry name" value="Ribonuclease_3"/>
    <property type="match status" value="2"/>
</dbReference>
<evidence type="ECO:0000256" key="8">
    <source>
        <dbReference type="SAM" id="MobiDB-lite"/>
    </source>
</evidence>
<dbReference type="Proteomes" id="UP000317494">
    <property type="component" value="Unassembled WGS sequence"/>
</dbReference>
<proteinExistence type="predicted"/>
<feature type="region of interest" description="Disordered" evidence="8">
    <location>
        <begin position="992"/>
        <end position="1054"/>
    </location>
</feature>
<dbReference type="CDD" id="cd00593">
    <property type="entry name" value="RIBOc"/>
    <property type="match status" value="2"/>
</dbReference>
<comment type="cofactor">
    <cofactor evidence="2">
        <name>Mg(2+)</name>
        <dbReference type="ChEBI" id="CHEBI:18420"/>
    </cofactor>
</comment>
<keyword evidence="4" id="KW-0378">Hydrolase</keyword>
<dbReference type="GO" id="GO:0003723">
    <property type="term" value="F:RNA binding"/>
    <property type="evidence" value="ECO:0007669"/>
    <property type="project" value="UniProtKB-UniRule"/>
</dbReference>
<comment type="caution">
    <text evidence="11">The sequence shown here is derived from an EMBL/GenBank/DDBJ whole genome shotgun (WGS) entry which is preliminary data.</text>
</comment>
<dbReference type="GO" id="GO:0006396">
    <property type="term" value="P:RNA processing"/>
    <property type="evidence" value="ECO:0007669"/>
    <property type="project" value="InterPro"/>
</dbReference>
<keyword evidence="12" id="KW-1185">Reference proteome</keyword>
<dbReference type="GO" id="GO:0004525">
    <property type="term" value="F:ribonuclease III activity"/>
    <property type="evidence" value="ECO:0007669"/>
    <property type="project" value="InterPro"/>
</dbReference>
<evidence type="ECO:0000256" key="7">
    <source>
        <dbReference type="PROSITE-ProRule" id="PRU00266"/>
    </source>
</evidence>
<evidence type="ECO:0000256" key="5">
    <source>
        <dbReference type="ARBA" id="ARBA00022842"/>
    </source>
</evidence>
<organism evidence="11 12">
    <name type="scientific">Synchytrium endobioticum</name>
    <dbReference type="NCBI Taxonomy" id="286115"/>
    <lineage>
        <taxon>Eukaryota</taxon>
        <taxon>Fungi</taxon>
        <taxon>Fungi incertae sedis</taxon>
        <taxon>Chytridiomycota</taxon>
        <taxon>Chytridiomycota incertae sedis</taxon>
        <taxon>Chytridiomycetes</taxon>
        <taxon>Synchytriales</taxon>
        <taxon>Synchytriaceae</taxon>
        <taxon>Synchytrium</taxon>
    </lineage>
</organism>
<reference evidence="11 12" key="1">
    <citation type="journal article" date="2019" name="Sci. Rep.">
        <title>Comparative genomics of chytrid fungi reveal insights into the obligate biotrophic and pathogenic lifestyle of Synchytrium endobioticum.</title>
        <authorList>
            <person name="van de Vossenberg B.T.L.H."/>
            <person name="Warris S."/>
            <person name="Nguyen H.D.T."/>
            <person name="van Gent-Pelzer M.P.E."/>
            <person name="Joly D.L."/>
            <person name="van de Geest H.C."/>
            <person name="Bonants P.J.M."/>
            <person name="Smith D.S."/>
            <person name="Levesque C.A."/>
            <person name="van der Lee T.A.J."/>
        </authorList>
    </citation>
    <scope>NUCLEOTIDE SEQUENCE [LARGE SCALE GENOMIC DNA]</scope>
    <source>
        <strain evidence="11 12">MB42</strain>
    </source>
</reference>
<dbReference type="Gene3D" id="1.10.1520.10">
    <property type="entry name" value="Ribonuclease III domain"/>
    <property type="match status" value="2"/>
</dbReference>
<evidence type="ECO:0000256" key="2">
    <source>
        <dbReference type="ARBA" id="ARBA00001946"/>
    </source>
</evidence>
<dbReference type="AlphaFoldDB" id="A0A507CI07"/>
<accession>A0A507CI07</accession>
<dbReference type="PROSITE" id="PS50137">
    <property type="entry name" value="DS_RBD"/>
    <property type="match status" value="1"/>
</dbReference>
<feature type="region of interest" description="Disordered" evidence="8">
    <location>
        <begin position="1149"/>
        <end position="1184"/>
    </location>
</feature>
<keyword evidence="5" id="KW-0460">Magnesium</keyword>
<sequence length="1258" mass="138141">MDNVALEPASSVGRANALLPLRPQLESSVLPPSNGDINPNLPMNEKNLCPPENSAPESEHAKIGGPDDGLCDYERVFSKVFCKDELWDGIELGSALSHQTSFYVTLVKFGPDVDEFMYTEIDADTAPLNGAGRMKSRLRRSVGILTKRPLPAHAIPSFAVFLNGFKPCRVDVYEWCLNPNEKKVTFTKEEMHKILLFHQRFWSFHHMPPISCHELSADPRHFLVIPFLGELVGEALQARSSSKALGGKWPDPQSLASSPPCDWSIDWQLVNNVAADKHVSAWEWIASLGKLFSDDQVAVSLSRYREVMFDSLFSHVYESRKNIITATDPTSTFDTTLLAKINKMLSQTVIVTPHNGQAYAPVAVITSTQPSSPFVHTRAHSASSSDAPSTYQTYVKNLGYELSHPESAMIAVKPIPALRDMTHPSGKYKKQAGHGNKELGSALLVPDVGIVKAIPMALVRLGMILPSVLYRLDLYCLIYEFKERINVPDVRISTLHTAFSAPVAHEATNYDQLELLGDAFLKFATTVDLYIADSKAAEGVMSEKRVALISNGRLYQRALEHGLPGLLIVNRFDPHNWSAAGFQARTMAVTAKDDADRSSVKNWKYRSISRKMLADFAEAIVGAYASDGGFDAGVRLLNRLGIVSQHTLDVLEALGTAPELPSLDSYSSRHGWHKDVEKEIGYRFRNRNLLTTAFTHPSYPQGQCNARLEFLGDALMDWLITSYFFKSHTHLDAGRISDLRSACVNNDSFSLLSVSLNFHRYILHNSVSLQRDIDAYVEYLNGLGDKGKSVGSGVSIAVASMSNGCGTAHAAPKVLGDVFEAVAGAVLVDSNWDLDIVWKVVRPWIAQFMNEHANPNMAHKAPVRQMHEYFQFPGVGVNVISYKYTCDDETGNHTCHVFLWGEEAVSGRGNSKVAAKKAAATNCLSYIELNRQELDKRLSSGIKGNSKSLSTVEIKTANSVLIQGTTSPLQTGKTVPSTSVATTTLASSTLPLCTKRGTATSSTDSMRSQPPLPPPLASRVHVYRGLPEEPQIQPPLRPPRPAQPSSPNSDISMQLDPNQLQELGRVFAQLVQANAITISPNALHNMGSSLNVLLGGVTTYSSVEQAARTQPSLLAPPTADRSDSYNIRPHPTMPAISPSSIPHITSFSSRTTNELPPGVMSPSSWHPPPSLSPSLLPPPLPAGPPPLSFNNNHIYQMNQPLFSSTNLPLNYQPSMHRPSLKRRLNLDGDVWAPHSYDYNASEPRRKRIAFGNNQVPRK</sequence>
<keyword evidence="6 7" id="KW-0694">RNA-binding</keyword>
<evidence type="ECO:0000256" key="6">
    <source>
        <dbReference type="ARBA" id="ARBA00022884"/>
    </source>
</evidence>
<dbReference type="GO" id="GO:0046872">
    <property type="term" value="F:metal ion binding"/>
    <property type="evidence" value="ECO:0007669"/>
    <property type="project" value="UniProtKB-KW"/>
</dbReference>
<dbReference type="FunFam" id="1.10.1520.10:FF:000004">
    <property type="entry name" value="Endoribonuclease dicer-like 1"/>
    <property type="match status" value="1"/>
</dbReference>
<name>A0A507CI07_9FUNG</name>
<dbReference type="PROSITE" id="PS50142">
    <property type="entry name" value="RNASE_3_2"/>
    <property type="match status" value="2"/>
</dbReference>
<dbReference type="VEuPathDB" id="FungiDB:SeMB42_g06448"/>
<dbReference type="InterPro" id="IPR014720">
    <property type="entry name" value="dsRBD_dom"/>
</dbReference>
<dbReference type="PANTHER" id="PTHR14950">
    <property type="entry name" value="DICER-RELATED"/>
    <property type="match status" value="1"/>
</dbReference>
<evidence type="ECO:0000256" key="3">
    <source>
        <dbReference type="ARBA" id="ARBA00022723"/>
    </source>
</evidence>
<evidence type="ECO:0000256" key="1">
    <source>
        <dbReference type="ARBA" id="ARBA00001936"/>
    </source>
</evidence>
<gene>
    <name evidence="11" type="ORF">SeMB42_g06448</name>
</gene>
<evidence type="ECO:0000256" key="4">
    <source>
        <dbReference type="ARBA" id="ARBA00022801"/>
    </source>
</evidence>
<evidence type="ECO:0000313" key="11">
    <source>
        <dbReference type="EMBL" id="TPX39128.1"/>
    </source>
</evidence>
<protein>
    <submittedName>
        <fullName evidence="11">Uncharacterized protein</fullName>
    </submittedName>
</protein>
<evidence type="ECO:0000259" key="10">
    <source>
        <dbReference type="PROSITE" id="PS50142"/>
    </source>
</evidence>
<dbReference type="SUPFAM" id="SSF54768">
    <property type="entry name" value="dsRNA-binding domain-like"/>
    <property type="match status" value="1"/>
</dbReference>